<keyword evidence="3" id="KW-1003">Cell membrane</keyword>
<feature type="active site" description="Phosphocysteine intermediate; for EIIB activity" evidence="11">
    <location>
        <position position="406"/>
    </location>
</feature>
<feature type="domain" description="PTS EIIC type-1" evidence="14">
    <location>
        <begin position="5"/>
        <end position="367"/>
    </location>
</feature>
<keyword evidence="7 12" id="KW-0812">Transmembrane</keyword>
<evidence type="ECO:0000256" key="6">
    <source>
        <dbReference type="ARBA" id="ARBA00022683"/>
    </source>
</evidence>
<keyword evidence="2" id="KW-0813">Transport</keyword>
<keyword evidence="9 12" id="KW-1133">Transmembrane helix</keyword>
<gene>
    <name evidence="15" type="ORF">SAMN05421781_1438</name>
</gene>
<comment type="subcellular location">
    <subcellularLocation>
        <location evidence="1">Cell membrane</location>
        <topology evidence="1">Multi-pass membrane protein</topology>
    </subcellularLocation>
</comment>
<evidence type="ECO:0000256" key="3">
    <source>
        <dbReference type="ARBA" id="ARBA00022475"/>
    </source>
</evidence>
<dbReference type="NCBIfam" id="TIGR01998">
    <property type="entry name" value="PTS-II-BC-nag"/>
    <property type="match status" value="1"/>
</dbReference>
<proteinExistence type="predicted"/>
<keyword evidence="8" id="KW-0418">Kinase</keyword>
<dbReference type="PROSITE" id="PS01035">
    <property type="entry name" value="PTS_EIIB_TYPE_1_CYS"/>
    <property type="match status" value="1"/>
</dbReference>
<feature type="transmembrane region" description="Helical" evidence="12">
    <location>
        <begin position="258"/>
        <end position="275"/>
    </location>
</feature>
<accession>A0A1H2TK48</accession>
<dbReference type="GO" id="GO:0009401">
    <property type="term" value="P:phosphoenolpyruvate-dependent sugar phosphotransferase system"/>
    <property type="evidence" value="ECO:0007669"/>
    <property type="project" value="UniProtKB-KW"/>
</dbReference>
<feature type="transmembrane region" description="Helical" evidence="12">
    <location>
        <begin position="42"/>
        <end position="68"/>
    </location>
</feature>
<evidence type="ECO:0000256" key="12">
    <source>
        <dbReference type="SAM" id="Phobius"/>
    </source>
</evidence>
<dbReference type="GO" id="GO:0015764">
    <property type="term" value="P:N-acetylglucosamine transport"/>
    <property type="evidence" value="ECO:0007669"/>
    <property type="project" value="TreeGrafter"/>
</dbReference>
<dbReference type="InterPro" id="IPR013013">
    <property type="entry name" value="PTS_EIIC_1"/>
</dbReference>
<dbReference type="PANTHER" id="PTHR30009">
    <property type="entry name" value="CYTOCHROME C-TYPE SYNTHESIS PROTEIN AND PTS TRANSMEMBRANE COMPONENT"/>
    <property type="match status" value="1"/>
</dbReference>
<evidence type="ECO:0000256" key="4">
    <source>
        <dbReference type="ARBA" id="ARBA00022597"/>
    </source>
</evidence>
<evidence type="ECO:0000256" key="10">
    <source>
        <dbReference type="ARBA" id="ARBA00023136"/>
    </source>
</evidence>
<evidence type="ECO:0000313" key="16">
    <source>
        <dbReference type="Proteomes" id="UP000199488"/>
    </source>
</evidence>
<dbReference type="PANTHER" id="PTHR30009:SF4">
    <property type="entry name" value="PTS SYSTEM N-ACETYLGLUCOSAMINE-SPECIFIC EIICBA COMPONENT"/>
    <property type="match status" value="1"/>
</dbReference>
<dbReference type="Pfam" id="PF02378">
    <property type="entry name" value="PTS_EIIC"/>
    <property type="match status" value="1"/>
</dbReference>
<feature type="transmembrane region" description="Helical" evidence="12">
    <location>
        <begin position="225"/>
        <end position="251"/>
    </location>
</feature>
<evidence type="ECO:0000256" key="7">
    <source>
        <dbReference type="ARBA" id="ARBA00022692"/>
    </source>
</evidence>
<evidence type="ECO:0000256" key="2">
    <source>
        <dbReference type="ARBA" id="ARBA00022448"/>
    </source>
</evidence>
<feature type="transmembrane region" description="Helical" evidence="12">
    <location>
        <begin position="100"/>
        <end position="116"/>
    </location>
</feature>
<dbReference type="InterPro" id="IPR001996">
    <property type="entry name" value="PTS_IIB_1"/>
</dbReference>
<dbReference type="GO" id="GO:0016301">
    <property type="term" value="F:kinase activity"/>
    <property type="evidence" value="ECO:0007669"/>
    <property type="project" value="UniProtKB-KW"/>
</dbReference>
<dbReference type="InterPro" id="IPR050429">
    <property type="entry name" value="PTS_Glucose_EIICBA"/>
</dbReference>
<dbReference type="SUPFAM" id="SSF55604">
    <property type="entry name" value="Glucose permease domain IIB"/>
    <property type="match status" value="1"/>
</dbReference>
<sequence>MLGNIQIMGKFQKLGRSLMLPIAALPAAALILRFGQEDMLDIAFIASAGQFIFDNLALLFAVGLAIGFSRDGSGAAALAGVVGYLILDGGLTGIDEDIEMGVLGGIITGITAGLLYNRFYNIQLPQFLGFFGGRRFVPIITAVTMLIFAFLFGYVWPPVQAGIDQVTSVITGTGAAGAGLYGFLNRLLIPTGLHHIINVYIWFDFGSFQGYNGELTRFFNGDPDAGAYTAGFFPIMMFGLPGACLAMILAAKPERRKEVAGMLGSLALTSFLTGITEPIEFTFMFLSPLLYVVHALMTGLAMMITFELGILNGFGFSAGFIDYLINFGIATQPVLLLGIGLIFGVLYFIVFSALIRLLNIKTPGREEEETIAAVSANSGDDKYESLAKNYVAALGGYTNIQSIDNCVTRLRLQMNDMDEVDENKLKQNGARGVVKVDKTNLQVIIGTEVEFVADAMRTQHPDSKAE</sequence>
<dbReference type="PROSITE" id="PS51098">
    <property type="entry name" value="PTS_EIIB_TYPE_1"/>
    <property type="match status" value="1"/>
</dbReference>
<evidence type="ECO:0000259" key="14">
    <source>
        <dbReference type="PROSITE" id="PS51103"/>
    </source>
</evidence>
<dbReference type="GO" id="GO:0019866">
    <property type="term" value="C:organelle inner membrane"/>
    <property type="evidence" value="ECO:0007669"/>
    <property type="project" value="InterPro"/>
</dbReference>
<dbReference type="EMBL" id="FNNC01000002">
    <property type="protein sequence ID" value="SDW44065.1"/>
    <property type="molecule type" value="Genomic_DNA"/>
</dbReference>
<feature type="transmembrane region" description="Helical" evidence="12">
    <location>
        <begin position="310"/>
        <end position="329"/>
    </location>
</feature>
<reference evidence="15 16" key="1">
    <citation type="submission" date="2016-10" db="EMBL/GenBank/DDBJ databases">
        <authorList>
            <person name="de Groot N.N."/>
        </authorList>
    </citation>
    <scope>NUCLEOTIDE SEQUENCE [LARGE SCALE GENOMIC DNA]</scope>
    <source>
        <strain evidence="15 16">DSM 23126</strain>
    </source>
</reference>
<dbReference type="GO" id="GO:0005886">
    <property type="term" value="C:plasma membrane"/>
    <property type="evidence" value="ECO:0007669"/>
    <property type="project" value="UniProtKB-SubCell"/>
</dbReference>
<keyword evidence="5" id="KW-0808">Transferase</keyword>
<dbReference type="Proteomes" id="UP000199488">
    <property type="component" value="Unassembled WGS sequence"/>
</dbReference>
<dbReference type="InterPro" id="IPR036878">
    <property type="entry name" value="Glu_permease_IIB"/>
</dbReference>
<feature type="transmembrane region" description="Helical" evidence="12">
    <location>
        <begin position="136"/>
        <end position="156"/>
    </location>
</feature>
<evidence type="ECO:0000256" key="5">
    <source>
        <dbReference type="ARBA" id="ARBA00022679"/>
    </source>
</evidence>
<dbReference type="Gene3D" id="3.30.1360.60">
    <property type="entry name" value="Glucose permease domain IIB"/>
    <property type="match status" value="1"/>
</dbReference>
<dbReference type="PROSITE" id="PS51103">
    <property type="entry name" value="PTS_EIIC_TYPE_1"/>
    <property type="match status" value="1"/>
</dbReference>
<dbReference type="GO" id="GO:0090563">
    <property type="term" value="F:protein-phosphocysteine-sugar phosphotransferase activity"/>
    <property type="evidence" value="ECO:0007669"/>
    <property type="project" value="TreeGrafter"/>
</dbReference>
<dbReference type="CDD" id="cd00212">
    <property type="entry name" value="PTS_IIB_glc"/>
    <property type="match status" value="1"/>
</dbReference>
<evidence type="ECO:0000256" key="11">
    <source>
        <dbReference type="PROSITE-ProRule" id="PRU00421"/>
    </source>
</evidence>
<keyword evidence="16" id="KW-1185">Reference proteome</keyword>
<dbReference type="InterPro" id="IPR003352">
    <property type="entry name" value="PTS_EIIC"/>
</dbReference>
<keyword evidence="4" id="KW-0762">Sugar transport</keyword>
<keyword evidence="10 12" id="KW-0472">Membrane</keyword>
<protein>
    <submittedName>
        <fullName evidence="15">PTS system, N-acetylglucosamine-specific IIC component</fullName>
    </submittedName>
</protein>
<evidence type="ECO:0000313" key="15">
    <source>
        <dbReference type="EMBL" id="SDW44065.1"/>
    </source>
</evidence>
<name>A0A1H2TK48_9BACI</name>
<dbReference type="NCBIfam" id="TIGR00826">
    <property type="entry name" value="EIIB_glc"/>
    <property type="match status" value="1"/>
</dbReference>
<dbReference type="InterPro" id="IPR010974">
    <property type="entry name" value="PTS_IIBC_nag"/>
</dbReference>
<dbReference type="Pfam" id="PF00367">
    <property type="entry name" value="PTS_EIIB"/>
    <property type="match status" value="1"/>
</dbReference>
<feature type="domain" description="PTS EIIB type-1" evidence="13">
    <location>
        <begin position="384"/>
        <end position="466"/>
    </location>
</feature>
<dbReference type="FunFam" id="3.30.1360.60:FF:000001">
    <property type="entry name" value="PTS system glucose-specific IIBC component PtsG"/>
    <property type="match status" value="1"/>
</dbReference>
<evidence type="ECO:0000256" key="9">
    <source>
        <dbReference type="ARBA" id="ARBA00022989"/>
    </source>
</evidence>
<dbReference type="STRING" id="1122204.SAMN05421781_1438"/>
<evidence type="ECO:0000259" key="13">
    <source>
        <dbReference type="PROSITE" id="PS51098"/>
    </source>
</evidence>
<dbReference type="AlphaFoldDB" id="A0A1H2TK48"/>
<dbReference type="GO" id="GO:0015572">
    <property type="term" value="F:N-acetylglucosamine transmembrane transporter activity"/>
    <property type="evidence" value="ECO:0007669"/>
    <property type="project" value="InterPro"/>
</dbReference>
<feature type="transmembrane region" description="Helical" evidence="12">
    <location>
        <begin position="75"/>
        <end position="94"/>
    </location>
</feature>
<evidence type="ECO:0000256" key="8">
    <source>
        <dbReference type="ARBA" id="ARBA00022777"/>
    </source>
</evidence>
<keyword evidence="6" id="KW-0598">Phosphotransferase system</keyword>
<evidence type="ECO:0000256" key="1">
    <source>
        <dbReference type="ARBA" id="ARBA00004651"/>
    </source>
</evidence>
<organism evidence="15 16">
    <name type="scientific">Marinococcus luteus</name>
    <dbReference type="NCBI Taxonomy" id="1122204"/>
    <lineage>
        <taxon>Bacteria</taxon>
        <taxon>Bacillati</taxon>
        <taxon>Bacillota</taxon>
        <taxon>Bacilli</taxon>
        <taxon>Bacillales</taxon>
        <taxon>Bacillaceae</taxon>
        <taxon>Marinococcus</taxon>
    </lineage>
</organism>
<feature type="transmembrane region" description="Helical" evidence="12">
    <location>
        <begin position="18"/>
        <end position="36"/>
    </location>
</feature>
<dbReference type="InterPro" id="IPR018113">
    <property type="entry name" value="PTrfase_EIIB_Cys"/>
</dbReference>
<feature type="transmembrane region" description="Helical" evidence="12">
    <location>
        <begin position="335"/>
        <end position="355"/>
    </location>
</feature>
<dbReference type="GO" id="GO:0008982">
    <property type="term" value="F:protein-N(PI)-phosphohistidine-sugar phosphotransferase activity"/>
    <property type="evidence" value="ECO:0007669"/>
    <property type="project" value="InterPro"/>
</dbReference>